<evidence type="ECO:0000313" key="2">
    <source>
        <dbReference type="Proteomes" id="UP000737391"/>
    </source>
</evidence>
<dbReference type="OrthoDB" id="10469456at2759"/>
<keyword evidence="2" id="KW-1185">Reference proteome</keyword>
<gene>
    <name evidence="1" type="ORF">FAGAP_2533</name>
</gene>
<dbReference type="Proteomes" id="UP000737391">
    <property type="component" value="Unassembled WGS sequence"/>
</dbReference>
<proteinExistence type="predicted"/>
<sequence>MNATCFESTASTEKSLSVRDYRFLWMLIDEDLFLPSGRIAFEPLANGSQWDYENNWPIVDLQPIDYRFLWMLVEDLFERFNEHLVPSKIQNNRKGDLTRLRLVISGYHRLAFQFTCGGELCIFHDTIKEYGNSGVSQSCTSRLGLGQSAIFRRQTPFQRRGRTRKTVTGIARLQLEQNIATNGSAQYDEFQSTAL</sequence>
<dbReference type="EMBL" id="LUFC02000142">
    <property type="protein sequence ID" value="KAF4501236.1"/>
    <property type="molecule type" value="Genomic_DNA"/>
</dbReference>
<protein>
    <submittedName>
        <fullName evidence="1">Uncharacterized protein</fullName>
    </submittedName>
</protein>
<reference evidence="1" key="1">
    <citation type="submission" date="2020-01" db="EMBL/GenBank/DDBJ databases">
        <title>Identification and distribution of gene clusters putatively required for synthesis of sphingolipid metabolism inhibitors in phylogenetically diverse species of the filamentous fungus Fusarium.</title>
        <authorList>
            <person name="Kim H.-S."/>
            <person name="Busman M."/>
            <person name="Brown D.W."/>
            <person name="Divon H."/>
            <person name="Uhlig S."/>
            <person name="Proctor R.H."/>
        </authorList>
    </citation>
    <scope>NUCLEOTIDE SEQUENCE</scope>
    <source>
        <strain evidence="1">NRRL 31653</strain>
    </source>
</reference>
<evidence type="ECO:0000313" key="1">
    <source>
        <dbReference type="EMBL" id="KAF4501236.1"/>
    </source>
</evidence>
<accession>A0A9P5BFL7</accession>
<comment type="caution">
    <text evidence="1">The sequence shown here is derived from an EMBL/GenBank/DDBJ whole genome shotgun (WGS) entry which is preliminary data.</text>
</comment>
<organism evidence="1 2">
    <name type="scientific">Fusarium agapanthi</name>
    <dbReference type="NCBI Taxonomy" id="1803897"/>
    <lineage>
        <taxon>Eukaryota</taxon>
        <taxon>Fungi</taxon>
        <taxon>Dikarya</taxon>
        <taxon>Ascomycota</taxon>
        <taxon>Pezizomycotina</taxon>
        <taxon>Sordariomycetes</taxon>
        <taxon>Hypocreomycetidae</taxon>
        <taxon>Hypocreales</taxon>
        <taxon>Nectriaceae</taxon>
        <taxon>Fusarium</taxon>
        <taxon>Fusarium fujikuroi species complex</taxon>
    </lineage>
</organism>
<dbReference type="AlphaFoldDB" id="A0A9P5BFL7"/>
<name>A0A9P5BFL7_9HYPO</name>